<dbReference type="Proteomes" id="UP000294847">
    <property type="component" value="Chromosome 3"/>
</dbReference>
<gene>
    <name evidence="1" type="ORF">PoMZ_02804</name>
</gene>
<protein>
    <submittedName>
        <fullName evidence="1">Uncharacterized protein</fullName>
    </submittedName>
</protein>
<organism evidence="1 2">
    <name type="scientific">Pyricularia oryzae</name>
    <name type="common">Rice blast fungus</name>
    <name type="synonym">Magnaporthe oryzae</name>
    <dbReference type="NCBI Taxonomy" id="318829"/>
    <lineage>
        <taxon>Eukaryota</taxon>
        <taxon>Fungi</taxon>
        <taxon>Dikarya</taxon>
        <taxon>Ascomycota</taxon>
        <taxon>Pezizomycotina</taxon>
        <taxon>Sordariomycetes</taxon>
        <taxon>Sordariomycetidae</taxon>
        <taxon>Magnaporthales</taxon>
        <taxon>Pyriculariaceae</taxon>
        <taxon>Pyricularia</taxon>
    </lineage>
</organism>
<name>A0A4P7N5N0_PYROR</name>
<sequence length="150" mass="16817">MFAVRTYRPEVYSAVPDLHVAAGKFKALNGAAAVEKGLKDLFRRHGMERKFGLTMVHRHFNMASNERLVEYGSTSTQWEMNKDSDVVKPHCWILGGLMALPPTNSATTRPARKRAFLDFALTLVTTLKVAFKLPKGVPISIFPFPRSLNL</sequence>
<proteinExistence type="predicted"/>
<dbReference type="EMBL" id="CP034206">
    <property type="protein sequence ID" value="QBZ57867.1"/>
    <property type="molecule type" value="Genomic_DNA"/>
</dbReference>
<evidence type="ECO:0000313" key="1">
    <source>
        <dbReference type="EMBL" id="QBZ57867.1"/>
    </source>
</evidence>
<dbReference type="AlphaFoldDB" id="A0A4P7N5N0"/>
<accession>A0A4P7N5N0</accession>
<evidence type="ECO:0000313" key="2">
    <source>
        <dbReference type="Proteomes" id="UP000294847"/>
    </source>
</evidence>
<reference evidence="1 2" key="1">
    <citation type="journal article" date="2019" name="Mol. Biol. Evol.">
        <title>Blast fungal genomes show frequent chromosomal changes, gene gains and losses, and effector gene turnover.</title>
        <authorList>
            <person name="Gomez Luciano L.B."/>
            <person name="Jason Tsai I."/>
            <person name="Chuma I."/>
            <person name="Tosa Y."/>
            <person name="Chen Y.H."/>
            <person name="Li J.Y."/>
            <person name="Li M.Y."/>
            <person name="Jade Lu M.Y."/>
            <person name="Nakayashiki H."/>
            <person name="Li W.H."/>
        </authorList>
    </citation>
    <scope>NUCLEOTIDE SEQUENCE [LARGE SCALE GENOMIC DNA]</scope>
    <source>
        <strain evidence="1">MZ5-1-6</strain>
    </source>
</reference>